<dbReference type="EMBL" id="SRLO01000286">
    <property type="protein sequence ID" value="TNN62774.1"/>
    <property type="molecule type" value="Genomic_DNA"/>
</dbReference>
<keyword evidence="4" id="KW-1185">Reference proteome</keyword>
<evidence type="ECO:0000313" key="4">
    <source>
        <dbReference type="Proteomes" id="UP000314294"/>
    </source>
</evidence>
<evidence type="ECO:0000313" key="3">
    <source>
        <dbReference type="EMBL" id="TNN62774.1"/>
    </source>
</evidence>
<dbReference type="Pfam" id="PF14214">
    <property type="entry name" value="Helitron_like_N"/>
    <property type="match status" value="1"/>
</dbReference>
<comment type="caution">
    <text evidence="3">The sequence shown here is derived from an EMBL/GenBank/DDBJ whole genome shotgun (WGS) entry which is preliminary data.</text>
</comment>
<feature type="domain" description="Helitron helicase-like" evidence="2">
    <location>
        <begin position="10"/>
        <end position="64"/>
    </location>
</feature>
<protein>
    <recommendedName>
        <fullName evidence="2">Helitron helicase-like domain-containing protein</fullName>
    </recommendedName>
</protein>
<reference evidence="3 4" key="1">
    <citation type="submission" date="2019-03" db="EMBL/GenBank/DDBJ databases">
        <title>First draft genome of Liparis tanakae, snailfish: a comprehensive survey of snailfish specific genes.</title>
        <authorList>
            <person name="Kim W."/>
            <person name="Song I."/>
            <person name="Jeong J.-H."/>
            <person name="Kim D."/>
            <person name="Kim S."/>
            <person name="Ryu S."/>
            <person name="Song J.Y."/>
            <person name="Lee S.K."/>
        </authorList>
    </citation>
    <scope>NUCLEOTIDE SEQUENCE [LARGE SCALE GENOMIC DNA]</scope>
    <source>
        <tissue evidence="3">Muscle</tissue>
    </source>
</reference>
<dbReference type="PANTHER" id="PTHR47642:SF8">
    <property type="entry name" value="ATP-DEPENDENT DNA HELICASE"/>
    <property type="match status" value="1"/>
</dbReference>
<dbReference type="InterPro" id="IPR051055">
    <property type="entry name" value="PIF1_helicase"/>
</dbReference>
<dbReference type="InterPro" id="IPR025476">
    <property type="entry name" value="Helitron_helicase-like"/>
</dbReference>
<proteinExistence type="predicted"/>
<dbReference type="Proteomes" id="UP000314294">
    <property type="component" value="Unassembled WGS sequence"/>
</dbReference>
<feature type="region of interest" description="Disordered" evidence="1">
    <location>
        <begin position="226"/>
        <end position="267"/>
    </location>
</feature>
<gene>
    <name evidence="3" type="ORF">EYF80_027000</name>
</gene>
<evidence type="ECO:0000256" key="1">
    <source>
        <dbReference type="SAM" id="MobiDB-lite"/>
    </source>
</evidence>
<dbReference type="AlphaFoldDB" id="A0A4Z2HD09"/>
<dbReference type="OrthoDB" id="10046327at2759"/>
<accession>A0A4Z2HD09</accession>
<organism evidence="3 4">
    <name type="scientific">Liparis tanakae</name>
    <name type="common">Tanaka's snailfish</name>
    <dbReference type="NCBI Taxonomy" id="230148"/>
    <lineage>
        <taxon>Eukaryota</taxon>
        <taxon>Metazoa</taxon>
        <taxon>Chordata</taxon>
        <taxon>Craniata</taxon>
        <taxon>Vertebrata</taxon>
        <taxon>Euteleostomi</taxon>
        <taxon>Actinopterygii</taxon>
        <taxon>Neopterygii</taxon>
        <taxon>Teleostei</taxon>
        <taxon>Neoteleostei</taxon>
        <taxon>Acanthomorphata</taxon>
        <taxon>Eupercaria</taxon>
        <taxon>Perciformes</taxon>
        <taxon>Cottioidei</taxon>
        <taxon>Cottales</taxon>
        <taxon>Liparidae</taxon>
        <taxon>Liparis</taxon>
    </lineage>
</organism>
<dbReference type="PANTHER" id="PTHR47642">
    <property type="entry name" value="ATP-DEPENDENT DNA HELICASE"/>
    <property type="match status" value="1"/>
</dbReference>
<evidence type="ECO:0000259" key="2">
    <source>
        <dbReference type="Pfam" id="PF14214"/>
    </source>
</evidence>
<sequence length="285" mass="31946">MSWEDKCKWLRNNPVTAARQFQHRLEAFFREFIGSKSNPIGELQDFMIRVEFQARGSPHAHTILWIKDAPKIGINTDEEVAQFVDRYQSCSIPEGDDELRELVTPTPIRAHAGEAKTVAFGFPIHQAKPVVARPPAEEDPVVAARLISEKQEILLKKASRTVVFVNTAPKEKRVAILKPKAQLMDMDDDSESVYCTSLLDRYAARPQTLEAMSLAEFATNYSTVAAGNTDDADDHQPAVLSDDDAQGDEHQAAEPSTKIQLQGGLGQMRRRRKPCVIRSSDFRFV</sequence>
<name>A0A4Z2HD09_9TELE</name>